<dbReference type="AlphaFoldDB" id="A0A1R4HII4"/>
<gene>
    <name evidence="1" type="ORF">CRENPOLYSF1_830028</name>
</gene>
<name>A0A1R4HII4_9GAMM</name>
<dbReference type="InterPro" id="IPR025528">
    <property type="entry name" value="BrnA_antitoxin"/>
</dbReference>
<evidence type="ECO:0000313" key="2">
    <source>
        <dbReference type="Proteomes" id="UP000195667"/>
    </source>
</evidence>
<sequence length="115" mass="12936">MLLKTKSGRLVELPTDEEEAEINAGIAADPDTYELNDEDFTRMRPAYEVLPEIFGADIAAEMLKPKGGRPRTDTPKVFTGIRLDSDILEAFRATGKGWQTRMNDALKEWLKEHAV</sequence>
<dbReference type="Pfam" id="PF14384">
    <property type="entry name" value="BrnA_antitoxin"/>
    <property type="match status" value="1"/>
</dbReference>
<reference evidence="2" key="1">
    <citation type="submission" date="2017-02" db="EMBL/GenBank/DDBJ databases">
        <authorList>
            <person name="Daims H."/>
        </authorList>
    </citation>
    <scope>NUCLEOTIDE SEQUENCE [LARGE SCALE GENOMIC DNA]</scope>
</reference>
<dbReference type="RefSeq" id="WP_087145044.1">
    <property type="nucleotide sequence ID" value="NZ_FUKI01000163.1"/>
</dbReference>
<dbReference type="EMBL" id="FUKI01000163">
    <property type="protein sequence ID" value="SJM96046.1"/>
    <property type="molecule type" value="Genomic_DNA"/>
</dbReference>
<protein>
    <submittedName>
        <fullName evidence="1">Uncharacterized protein</fullName>
    </submittedName>
</protein>
<accession>A0A1R4HII4</accession>
<dbReference type="OrthoDB" id="9796641at2"/>
<evidence type="ECO:0000313" key="1">
    <source>
        <dbReference type="EMBL" id="SJM96046.1"/>
    </source>
</evidence>
<dbReference type="Proteomes" id="UP000195667">
    <property type="component" value="Unassembled WGS sequence"/>
</dbReference>
<proteinExistence type="predicted"/>
<organism evidence="1 2">
    <name type="scientific">Crenothrix polyspora</name>
    <dbReference type="NCBI Taxonomy" id="360316"/>
    <lineage>
        <taxon>Bacteria</taxon>
        <taxon>Pseudomonadati</taxon>
        <taxon>Pseudomonadota</taxon>
        <taxon>Gammaproteobacteria</taxon>
        <taxon>Methylococcales</taxon>
        <taxon>Crenotrichaceae</taxon>
        <taxon>Crenothrix</taxon>
    </lineage>
</organism>
<keyword evidence="2" id="KW-1185">Reference proteome</keyword>